<protein>
    <submittedName>
        <fullName evidence="2">Uncharacterized protein</fullName>
    </submittedName>
</protein>
<keyword evidence="1" id="KW-0472">Membrane</keyword>
<accession>A0AA40DHX4</accession>
<evidence type="ECO:0000313" key="3">
    <source>
        <dbReference type="Proteomes" id="UP001172159"/>
    </source>
</evidence>
<evidence type="ECO:0000313" key="2">
    <source>
        <dbReference type="EMBL" id="KAK0704194.1"/>
    </source>
</evidence>
<dbReference type="EMBL" id="JAUKTV010000021">
    <property type="protein sequence ID" value="KAK0704194.1"/>
    <property type="molecule type" value="Genomic_DNA"/>
</dbReference>
<sequence>MSADRPDYTETKTVWLCGFWCFCIFGFKISILFPMAALFNKVYLWQNGLFFSWSFCHHKTVLAFGFWILYLLQIAPFTLYVNKKVSWCMKRSAGVVVIRDVCLTKGARFDPWVNQFLKKIPVFSVVRGGHRQLTVSDITKHKIGEESRQEGSPLKG</sequence>
<name>A0AA40DHX4_9PEZI</name>
<dbReference type="AlphaFoldDB" id="A0AA40DHX4"/>
<keyword evidence="1" id="KW-0812">Transmembrane</keyword>
<organism evidence="2 3">
    <name type="scientific">Apiosordaria backusii</name>
    <dbReference type="NCBI Taxonomy" id="314023"/>
    <lineage>
        <taxon>Eukaryota</taxon>
        <taxon>Fungi</taxon>
        <taxon>Dikarya</taxon>
        <taxon>Ascomycota</taxon>
        <taxon>Pezizomycotina</taxon>
        <taxon>Sordariomycetes</taxon>
        <taxon>Sordariomycetidae</taxon>
        <taxon>Sordariales</taxon>
        <taxon>Lasiosphaeriaceae</taxon>
        <taxon>Apiosordaria</taxon>
    </lineage>
</organism>
<gene>
    <name evidence="2" type="ORF">B0T21DRAFT_104864</name>
</gene>
<evidence type="ECO:0000256" key="1">
    <source>
        <dbReference type="SAM" id="Phobius"/>
    </source>
</evidence>
<keyword evidence="1" id="KW-1133">Transmembrane helix</keyword>
<feature type="transmembrane region" description="Helical" evidence="1">
    <location>
        <begin position="14"/>
        <end position="40"/>
    </location>
</feature>
<reference evidence="2" key="1">
    <citation type="submission" date="2023-06" db="EMBL/GenBank/DDBJ databases">
        <title>Genome-scale phylogeny and comparative genomics of the fungal order Sordariales.</title>
        <authorList>
            <consortium name="Lawrence Berkeley National Laboratory"/>
            <person name="Hensen N."/>
            <person name="Bonometti L."/>
            <person name="Westerberg I."/>
            <person name="Brannstrom I.O."/>
            <person name="Guillou S."/>
            <person name="Cros-Aarteil S."/>
            <person name="Calhoun S."/>
            <person name="Haridas S."/>
            <person name="Kuo A."/>
            <person name="Mondo S."/>
            <person name="Pangilinan J."/>
            <person name="Riley R."/>
            <person name="Labutti K."/>
            <person name="Andreopoulos B."/>
            <person name="Lipzen A."/>
            <person name="Chen C."/>
            <person name="Yanf M."/>
            <person name="Daum C."/>
            <person name="Ng V."/>
            <person name="Clum A."/>
            <person name="Steindorff A."/>
            <person name="Ohm R."/>
            <person name="Martin F."/>
            <person name="Silar P."/>
            <person name="Natvig D."/>
            <person name="Lalanne C."/>
            <person name="Gautier V."/>
            <person name="Ament-Velasquez S.L."/>
            <person name="Kruys A."/>
            <person name="Hutchinson M.I."/>
            <person name="Powell A.J."/>
            <person name="Barry K."/>
            <person name="Miller A.N."/>
            <person name="Grigoriev I.V."/>
            <person name="Debuchy R."/>
            <person name="Gladieux P."/>
            <person name="Thoren M.H."/>
            <person name="Johannesson H."/>
        </authorList>
    </citation>
    <scope>NUCLEOTIDE SEQUENCE</scope>
    <source>
        <strain evidence="2">CBS 540.89</strain>
    </source>
</reference>
<feature type="transmembrane region" description="Helical" evidence="1">
    <location>
        <begin position="60"/>
        <end position="81"/>
    </location>
</feature>
<keyword evidence="3" id="KW-1185">Reference proteome</keyword>
<dbReference type="Proteomes" id="UP001172159">
    <property type="component" value="Unassembled WGS sequence"/>
</dbReference>
<comment type="caution">
    <text evidence="2">The sequence shown here is derived from an EMBL/GenBank/DDBJ whole genome shotgun (WGS) entry which is preliminary data.</text>
</comment>
<proteinExistence type="predicted"/>